<organism evidence="2 3">
    <name type="scientific">Croceitalea marina</name>
    <dbReference type="NCBI Taxonomy" id="1775166"/>
    <lineage>
        <taxon>Bacteria</taxon>
        <taxon>Pseudomonadati</taxon>
        <taxon>Bacteroidota</taxon>
        <taxon>Flavobacteriia</taxon>
        <taxon>Flavobacteriales</taxon>
        <taxon>Flavobacteriaceae</taxon>
        <taxon>Croceitalea</taxon>
    </lineage>
</organism>
<dbReference type="Pfam" id="PF04940">
    <property type="entry name" value="BLUF"/>
    <property type="match status" value="1"/>
</dbReference>
<evidence type="ECO:0000313" key="3">
    <source>
        <dbReference type="Proteomes" id="UP001597526"/>
    </source>
</evidence>
<evidence type="ECO:0000259" key="1">
    <source>
        <dbReference type="PROSITE" id="PS50925"/>
    </source>
</evidence>
<dbReference type="InterPro" id="IPR007024">
    <property type="entry name" value="BLUF_domain"/>
</dbReference>
<dbReference type="SUPFAM" id="SSF54975">
    <property type="entry name" value="Acylphosphatase/BLUF domain-like"/>
    <property type="match status" value="1"/>
</dbReference>
<dbReference type="SMART" id="SM01034">
    <property type="entry name" value="BLUF"/>
    <property type="match status" value="1"/>
</dbReference>
<feature type="domain" description="BLUF" evidence="1">
    <location>
        <begin position="10"/>
        <end position="101"/>
    </location>
</feature>
<name>A0ABW5MRE7_9FLAO</name>
<accession>A0ABW5MRE7</accession>
<gene>
    <name evidence="2" type="ORF">ACFSQJ_00385</name>
</gene>
<comment type="caution">
    <text evidence="2">The sequence shown here is derived from an EMBL/GenBank/DDBJ whole genome shotgun (WGS) entry which is preliminary data.</text>
</comment>
<dbReference type="RefSeq" id="WP_377764786.1">
    <property type="nucleotide sequence ID" value="NZ_JBHULB010000001.1"/>
</dbReference>
<reference evidence="3" key="1">
    <citation type="journal article" date="2019" name="Int. J. Syst. Evol. Microbiol.">
        <title>The Global Catalogue of Microorganisms (GCM) 10K type strain sequencing project: providing services to taxonomists for standard genome sequencing and annotation.</title>
        <authorList>
            <consortium name="The Broad Institute Genomics Platform"/>
            <consortium name="The Broad Institute Genome Sequencing Center for Infectious Disease"/>
            <person name="Wu L."/>
            <person name="Ma J."/>
        </authorList>
    </citation>
    <scope>NUCLEOTIDE SEQUENCE [LARGE SCALE GENOMIC DNA]</scope>
    <source>
        <strain evidence="3">KCTC 52368</strain>
    </source>
</reference>
<dbReference type="Gene3D" id="3.30.70.100">
    <property type="match status" value="1"/>
</dbReference>
<dbReference type="Proteomes" id="UP001597526">
    <property type="component" value="Unassembled WGS sequence"/>
</dbReference>
<evidence type="ECO:0000313" key="2">
    <source>
        <dbReference type="EMBL" id="MFD2585366.1"/>
    </source>
</evidence>
<dbReference type="InterPro" id="IPR036046">
    <property type="entry name" value="Acylphosphatase-like_dom_sf"/>
</dbReference>
<dbReference type="EMBL" id="JBHULB010000001">
    <property type="protein sequence ID" value="MFD2585366.1"/>
    <property type="molecule type" value="Genomic_DNA"/>
</dbReference>
<keyword evidence="3" id="KW-1185">Reference proteome</keyword>
<protein>
    <submittedName>
        <fullName evidence="2">BLUF domain-containing protein</fullName>
    </submittedName>
</protein>
<proteinExistence type="predicted"/>
<sequence>MFTVQGIIYVYQLTCCSEAMSDISLEDIRELVDTSRKNNQQKNITGCLVYRSGYFVQLIEGDKTDVKELFHNIDDDIRHENVEVLNESPCQERFFSEWTMGFTDLSQEQNVEKSKFNIEELNTLTSPNPSKFFTTKVFWYNVKQLLENTGFYIEKVQHNSLN</sequence>
<dbReference type="PROSITE" id="PS50925">
    <property type="entry name" value="BLUF"/>
    <property type="match status" value="1"/>
</dbReference>